<comment type="caution">
    <text evidence="2">The sequence shown here is derived from an EMBL/GenBank/DDBJ whole genome shotgun (WGS) entry which is preliminary data.</text>
</comment>
<dbReference type="AlphaFoldDB" id="A0A7J7DX74"/>
<name>A0A7J7DX74_TRIWF</name>
<evidence type="ECO:0000313" key="3">
    <source>
        <dbReference type="Proteomes" id="UP000593562"/>
    </source>
</evidence>
<dbReference type="EMBL" id="JAAARO010000003">
    <property type="protein sequence ID" value="KAF5750965.1"/>
    <property type="molecule type" value="Genomic_DNA"/>
</dbReference>
<proteinExistence type="predicted"/>
<keyword evidence="1" id="KW-0472">Membrane</keyword>
<accession>A0A7J7DX74</accession>
<evidence type="ECO:0000313" key="2">
    <source>
        <dbReference type="EMBL" id="KAF5750965.1"/>
    </source>
</evidence>
<reference evidence="2 3" key="1">
    <citation type="journal article" date="2020" name="Nat. Commun.">
        <title>Genome of Tripterygium wilfordii and identification of cytochrome P450 involved in triptolide biosynthesis.</title>
        <authorList>
            <person name="Tu L."/>
            <person name="Su P."/>
            <person name="Zhang Z."/>
            <person name="Gao L."/>
            <person name="Wang J."/>
            <person name="Hu T."/>
            <person name="Zhou J."/>
            <person name="Zhang Y."/>
            <person name="Zhao Y."/>
            <person name="Liu Y."/>
            <person name="Song Y."/>
            <person name="Tong Y."/>
            <person name="Lu Y."/>
            <person name="Yang J."/>
            <person name="Xu C."/>
            <person name="Jia M."/>
            <person name="Peters R.J."/>
            <person name="Huang L."/>
            <person name="Gao W."/>
        </authorList>
    </citation>
    <scope>NUCLEOTIDE SEQUENCE [LARGE SCALE GENOMIC DNA]</scope>
    <source>
        <strain evidence="3">cv. XIE 37</strain>
        <tissue evidence="2">Leaf</tissue>
    </source>
</reference>
<organism evidence="2 3">
    <name type="scientific">Tripterygium wilfordii</name>
    <name type="common">Thunder God vine</name>
    <dbReference type="NCBI Taxonomy" id="458696"/>
    <lineage>
        <taxon>Eukaryota</taxon>
        <taxon>Viridiplantae</taxon>
        <taxon>Streptophyta</taxon>
        <taxon>Embryophyta</taxon>
        <taxon>Tracheophyta</taxon>
        <taxon>Spermatophyta</taxon>
        <taxon>Magnoliopsida</taxon>
        <taxon>eudicotyledons</taxon>
        <taxon>Gunneridae</taxon>
        <taxon>Pentapetalae</taxon>
        <taxon>rosids</taxon>
        <taxon>fabids</taxon>
        <taxon>Celastrales</taxon>
        <taxon>Celastraceae</taxon>
        <taxon>Tripterygium</taxon>
    </lineage>
</organism>
<gene>
    <name evidence="2" type="ORF">HS088_TW03G01306</name>
</gene>
<feature type="transmembrane region" description="Helical" evidence="1">
    <location>
        <begin position="55"/>
        <end position="74"/>
    </location>
</feature>
<sequence>MTPPIETITKALATNQSHHPPLNERIISSMTRRSIAAHPWHDLEIGMQNHDSSCVIFLFLLIVSCVQLTVDLTFHICDNRFSNFLLLECRTWSSKGFQLCKNDDFDNILYSIIFLRIE</sequence>
<keyword evidence="1" id="KW-1133">Transmembrane helix</keyword>
<dbReference type="InParanoid" id="A0A7J7DX74"/>
<evidence type="ECO:0000256" key="1">
    <source>
        <dbReference type="SAM" id="Phobius"/>
    </source>
</evidence>
<dbReference type="Proteomes" id="UP000593562">
    <property type="component" value="Unassembled WGS sequence"/>
</dbReference>
<keyword evidence="3" id="KW-1185">Reference proteome</keyword>
<keyword evidence="1" id="KW-0812">Transmembrane</keyword>
<protein>
    <submittedName>
        <fullName evidence="2">Soluble inorganic pyrophosphatase-like</fullName>
    </submittedName>
</protein>